<dbReference type="SUPFAM" id="SSF54518">
    <property type="entry name" value="Tubby C-terminal domain-like"/>
    <property type="match status" value="1"/>
</dbReference>
<keyword evidence="3" id="KW-1185">Reference proteome</keyword>
<protein>
    <recommendedName>
        <fullName evidence="4">Protein LURP-one-related 12</fullName>
    </recommendedName>
</protein>
<dbReference type="PANTHER" id="PTHR31087:SF106">
    <property type="entry name" value="PROTEIN LURP-ONE-RELATED 12"/>
    <property type="match status" value="1"/>
</dbReference>
<sequence>MELVEETFPKEGIKMGEKRIVVDKAYLYEEDKPLTVCKTSLFYTGDGFAAYDCNGDIIFRVDSYGPDTRDNDEFVLMNATGKCLLTVKRKRPTLHQRWEGFLGERSEGQKPIFSVRRSSIIGRCTMEVDVYDGTGEEYTIDGDFSQRSCLIYDTEKRTVAEIKRKVDASTNVMLGRDVFTLEVKPGFDGAFAMGLVLVLDQINGDDPVEIGDEQVHPFVED</sequence>
<dbReference type="Proteomes" id="UP000836841">
    <property type="component" value="Chromosome 3"/>
</dbReference>
<reference evidence="2 3" key="1">
    <citation type="submission" date="2022-03" db="EMBL/GenBank/DDBJ databases">
        <authorList>
            <person name="Nunn A."/>
            <person name="Chopra R."/>
            <person name="Nunn A."/>
            <person name="Contreras Garrido A."/>
        </authorList>
    </citation>
    <scope>NUCLEOTIDE SEQUENCE [LARGE SCALE GENOMIC DNA]</scope>
</reference>
<dbReference type="InterPro" id="IPR007612">
    <property type="entry name" value="LOR"/>
</dbReference>
<dbReference type="Pfam" id="PF04525">
    <property type="entry name" value="LOR"/>
    <property type="match status" value="1"/>
</dbReference>
<dbReference type="Gene3D" id="2.40.160.200">
    <property type="entry name" value="LURP1-related"/>
    <property type="match status" value="1"/>
</dbReference>
<dbReference type="AlphaFoldDB" id="A0AAU9S361"/>
<dbReference type="InterPro" id="IPR038595">
    <property type="entry name" value="LOR_sf"/>
</dbReference>
<evidence type="ECO:0000313" key="2">
    <source>
        <dbReference type="EMBL" id="CAH2053597.1"/>
    </source>
</evidence>
<organism evidence="2 3">
    <name type="scientific">Thlaspi arvense</name>
    <name type="common">Field penny-cress</name>
    <dbReference type="NCBI Taxonomy" id="13288"/>
    <lineage>
        <taxon>Eukaryota</taxon>
        <taxon>Viridiplantae</taxon>
        <taxon>Streptophyta</taxon>
        <taxon>Embryophyta</taxon>
        <taxon>Tracheophyta</taxon>
        <taxon>Spermatophyta</taxon>
        <taxon>Magnoliopsida</taxon>
        <taxon>eudicotyledons</taxon>
        <taxon>Gunneridae</taxon>
        <taxon>Pentapetalae</taxon>
        <taxon>rosids</taxon>
        <taxon>malvids</taxon>
        <taxon>Brassicales</taxon>
        <taxon>Brassicaceae</taxon>
        <taxon>Thlaspideae</taxon>
        <taxon>Thlaspi</taxon>
    </lineage>
</organism>
<accession>A0AAU9S361</accession>
<dbReference type="PANTHER" id="PTHR31087">
    <property type="match status" value="1"/>
</dbReference>
<evidence type="ECO:0000313" key="3">
    <source>
        <dbReference type="Proteomes" id="UP000836841"/>
    </source>
</evidence>
<evidence type="ECO:0008006" key="4">
    <source>
        <dbReference type="Google" id="ProtNLM"/>
    </source>
</evidence>
<comment type="similarity">
    <text evidence="1">Belongs to the LOR family.</text>
</comment>
<evidence type="ECO:0000256" key="1">
    <source>
        <dbReference type="ARBA" id="ARBA00005437"/>
    </source>
</evidence>
<name>A0AAU9S361_THLAR</name>
<proteinExistence type="inferred from homology"/>
<dbReference type="EMBL" id="OU466859">
    <property type="protein sequence ID" value="CAH2053597.1"/>
    <property type="molecule type" value="Genomic_DNA"/>
</dbReference>
<dbReference type="InterPro" id="IPR025659">
    <property type="entry name" value="Tubby-like_C"/>
</dbReference>
<gene>
    <name evidence="2" type="ORF">TAV2_LOCUS10155</name>
</gene>